<dbReference type="Pfam" id="PF17921">
    <property type="entry name" value="Integrase_H2C2"/>
    <property type="match status" value="1"/>
</dbReference>
<dbReference type="GO" id="GO:0003676">
    <property type="term" value="F:nucleic acid binding"/>
    <property type="evidence" value="ECO:0007669"/>
    <property type="project" value="InterPro"/>
</dbReference>
<dbReference type="Gene3D" id="3.30.420.10">
    <property type="entry name" value="Ribonuclease H-like superfamily/Ribonuclease H"/>
    <property type="match status" value="1"/>
</dbReference>
<dbReference type="InterPro" id="IPR043502">
    <property type="entry name" value="DNA/RNA_pol_sf"/>
</dbReference>
<dbReference type="GO" id="GO:0004523">
    <property type="term" value="F:RNA-DNA hybrid ribonuclease activity"/>
    <property type="evidence" value="ECO:0007669"/>
    <property type="project" value="UniProtKB-EC"/>
</dbReference>
<dbReference type="Pfam" id="PF00665">
    <property type="entry name" value="rve"/>
    <property type="match status" value="1"/>
</dbReference>
<sequence length="564" mass="63956">MHVDQESQELLTIVTHKGLYRYRRLPFGITSAPALFQRAMDQILSGLTGVQCYLDDLLITGKDEQDHLRNLNATLQRLEEYGLRVQKDKCKFFRSSVEYLGHVIDSSGLHMAPSKVKAVAKAPSLQNVSQLRSFLGLLTYYAKFVPNLANMLKPLHELLNKTKQWKWTDRCEEALNKVKTALAQSEALTHFNPNLPLQLSCDASPYGVGAVVSHVIPSGEERPIAFASRTISKAESNYAQIKREALAIVLGVKKFHQFLFGRRFTLLMNHRPLTSIVGPHTSIPSLAASLMQRWALLLSAHQYDIKYRRSEQHCNADGLSRLPLPVAHTEHSQAEIFYFKEVTNAPVTSVLRVIIPPPLRRQVLEELHSGLCGMVQMKEIARSYFWWPGLDAAIEDKVKSCSACQKMRNMPQLAPLHPWDFPEEPWQRVHIDYAGPLEDRMFLVVVDAHSKWPEVIVMKSTSVERTIEELRSIFSRFGLPTQLVSDNGPQLVSEEFRSFMEAKGIPHIKSVPYHPGTNGLAERFVQTMKQALKSSQGKGSLNRRLYTFLLTYRNTDSFAHDSTS</sequence>
<dbReference type="EC" id="3.1.26.4" evidence="2"/>
<dbReference type="CDD" id="cd01647">
    <property type="entry name" value="RT_LTR"/>
    <property type="match status" value="1"/>
</dbReference>
<dbReference type="FunFam" id="3.30.420.10:FF:000063">
    <property type="entry name" value="Retrovirus-related Pol polyprotein from transposon 297-like Protein"/>
    <property type="match status" value="1"/>
</dbReference>
<dbReference type="InterPro" id="IPR050951">
    <property type="entry name" value="Retrovirus_Pol_polyprotein"/>
</dbReference>
<dbReference type="Pfam" id="PF00078">
    <property type="entry name" value="RVT_1"/>
    <property type="match status" value="1"/>
</dbReference>
<dbReference type="AlphaFoldDB" id="A0A8K9X1U1"/>
<dbReference type="FunFam" id="3.30.70.270:FF:000003">
    <property type="entry name" value="Transposon Ty3-G Gag-Pol polyprotein"/>
    <property type="match status" value="1"/>
</dbReference>
<evidence type="ECO:0000313" key="6">
    <source>
        <dbReference type="Ensembl" id="ENSOMYP00000126419.1"/>
    </source>
</evidence>
<dbReference type="Gene3D" id="3.10.10.10">
    <property type="entry name" value="HIV Type 1 Reverse Transcriptase, subunit A, domain 1"/>
    <property type="match status" value="1"/>
</dbReference>
<proteinExistence type="inferred from homology"/>
<dbReference type="InterPro" id="IPR036397">
    <property type="entry name" value="RNaseH_sf"/>
</dbReference>
<dbReference type="FunFam" id="3.30.70.270:FF:000026">
    <property type="entry name" value="Transposon Ty3-G Gag-Pol polyprotein"/>
    <property type="match status" value="1"/>
</dbReference>
<dbReference type="Gene3D" id="3.10.20.370">
    <property type="match status" value="1"/>
</dbReference>
<feature type="domain" description="Integrase catalytic" evidence="5">
    <location>
        <begin position="421"/>
        <end position="564"/>
    </location>
</feature>
<dbReference type="PANTHER" id="PTHR37984:SF13">
    <property type="entry name" value="RIBONUCLEASE H"/>
    <property type="match status" value="1"/>
</dbReference>
<dbReference type="InterPro" id="IPR041588">
    <property type="entry name" value="Integrase_H2C2"/>
</dbReference>
<evidence type="ECO:0000256" key="3">
    <source>
        <dbReference type="ARBA" id="ARBA00039658"/>
    </source>
</evidence>
<dbReference type="CDD" id="cd09274">
    <property type="entry name" value="RNase_HI_RT_Ty3"/>
    <property type="match status" value="1"/>
</dbReference>
<protein>
    <recommendedName>
        <fullName evidence="3">Gypsy retrotransposon integrase-like protein 1</fullName>
        <ecNumber evidence="2">3.1.26.4</ecNumber>
    </recommendedName>
</protein>
<evidence type="ECO:0000259" key="5">
    <source>
        <dbReference type="PROSITE" id="PS50994"/>
    </source>
</evidence>
<dbReference type="InterPro" id="IPR012337">
    <property type="entry name" value="RNaseH-like_sf"/>
</dbReference>
<dbReference type="GeneTree" id="ENSGT01140000282569"/>
<dbReference type="Ensembl" id="ENSOMYT00000148689.1">
    <property type="protein sequence ID" value="ENSOMYP00000126419.1"/>
    <property type="gene ID" value="ENSOMYG00000069641.1"/>
</dbReference>
<dbReference type="SUPFAM" id="SSF56672">
    <property type="entry name" value="DNA/RNA polymerases"/>
    <property type="match status" value="1"/>
</dbReference>
<dbReference type="GO" id="GO:0015074">
    <property type="term" value="P:DNA integration"/>
    <property type="evidence" value="ECO:0007669"/>
    <property type="project" value="InterPro"/>
</dbReference>
<evidence type="ECO:0000313" key="7">
    <source>
        <dbReference type="Proteomes" id="UP000694395"/>
    </source>
</evidence>
<dbReference type="Gene3D" id="1.10.340.70">
    <property type="match status" value="1"/>
</dbReference>
<reference evidence="6" key="1">
    <citation type="submission" date="2020-07" db="EMBL/GenBank/DDBJ databases">
        <title>A long reads based de novo assembly of the rainbow trout Arlee double haploid line genome.</title>
        <authorList>
            <person name="Gao G."/>
            <person name="Palti Y."/>
        </authorList>
    </citation>
    <scope>NUCLEOTIDE SEQUENCE [LARGE SCALE GENOMIC DNA]</scope>
</reference>
<evidence type="ECO:0000256" key="1">
    <source>
        <dbReference type="ARBA" id="ARBA00010879"/>
    </source>
</evidence>
<evidence type="ECO:0000259" key="4">
    <source>
        <dbReference type="PROSITE" id="PS50878"/>
    </source>
</evidence>
<dbReference type="PROSITE" id="PS50878">
    <property type="entry name" value="RT_POL"/>
    <property type="match status" value="1"/>
</dbReference>
<name>A0A8K9X1U1_ONCMY</name>
<dbReference type="PROSITE" id="PS50994">
    <property type="entry name" value="INTEGRASE"/>
    <property type="match status" value="1"/>
</dbReference>
<reference evidence="6" key="3">
    <citation type="submission" date="2025-09" db="UniProtKB">
        <authorList>
            <consortium name="Ensembl"/>
        </authorList>
    </citation>
    <scope>IDENTIFICATION</scope>
</reference>
<organism evidence="6 7">
    <name type="scientific">Oncorhynchus mykiss</name>
    <name type="common">Rainbow trout</name>
    <name type="synonym">Salmo gairdneri</name>
    <dbReference type="NCBI Taxonomy" id="8022"/>
    <lineage>
        <taxon>Eukaryota</taxon>
        <taxon>Metazoa</taxon>
        <taxon>Chordata</taxon>
        <taxon>Craniata</taxon>
        <taxon>Vertebrata</taxon>
        <taxon>Euteleostomi</taxon>
        <taxon>Actinopterygii</taxon>
        <taxon>Neopterygii</taxon>
        <taxon>Teleostei</taxon>
        <taxon>Protacanthopterygii</taxon>
        <taxon>Salmoniformes</taxon>
        <taxon>Salmonidae</taxon>
        <taxon>Salmoninae</taxon>
        <taxon>Oncorhynchus</taxon>
    </lineage>
</organism>
<reference evidence="6" key="2">
    <citation type="submission" date="2025-08" db="UniProtKB">
        <authorList>
            <consortium name="Ensembl"/>
        </authorList>
    </citation>
    <scope>IDENTIFICATION</scope>
</reference>
<accession>A0A8K9X1U1</accession>
<keyword evidence="7" id="KW-1185">Reference proteome</keyword>
<comment type="similarity">
    <text evidence="1">Belongs to the beta type-B retroviral polymerase family. HERV class-II K(HML-2) pol subfamily.</text>
</comment>
<dbReference type="PANTHER" id="PTHR37984">
    <property type="entry name" value="PROTEIN CBG26694"/>
    <property type="match status" value="1"/>
</dbReference>
<feature type="domain" description="Reverse transcriptase" evidence="4">
    <location>
        <begin position="1"/>
        <end position="104"/>
    </location>
</feature>
<dbReference type="Gene3D" id="3.30.70.270">
    <property type="match status" value="2"/>
</dbReference>
<evidence type="ECO:0000256" key="2">
    <source>
        <dbReference type="ARBA" id="ARBA00012180"/>
    </source>
</evidence>
<dbReference type="SUPFAM" id="SSF53098">
    <property type="entry name" value="Ribonuclease H-like"/>
    <property type="match status" value="1"/>
</dbReference>
<dbReference type="InterPro" id="IPR043128">
    <property type="entry name" value="Rev_trsase/Diguanyl_cyclase"/>
</dbReference>
<dbReference type="InterPro" id="IPR041577">
    <property type="entry name" value="RT_RNaseH_2"/>
</dbReference>
<dbReference type="InterPro" id="IPR001584">
    <property type="entry name" value="Integrase_cat-core"/>
</dbReference>
<dbReference type="FunFam" id="3.10.20.370:FF:000001">
    <property type="entry name" value="Retrovirus-related Pol polyprotein from transposon 17.6-like protein"/>
    <property type="match status" value="1"/>
</dbReference>
<dbReference type="Proteomes" id="UP000694395">
    <property type="component" value="Chromosome 8"/>
</dbReference>
<dbReference type="Pfam" id="PF17919">
    <property type="entry name" value="RT_RNaseH_2"/>
    <property type="match status" value="1"/>
</dbReference>
<dbReference type="InterPro" id="IPR000477">
    <property type="entry name" value="RT_dom"/>
</dbReference>